<gene>
    <name evidence="1" type="ORF">A6R68_00318</name>
</gene>
<dbReference type="EMBL" id="LZPO01064869">
    <property type="protein sequence ID" value="OBS71141.1"/>
    <property type="molecule type" value="Genomic_DNA"/>
</dbReference>
<protein>
    <submittedName>
        <fullName evidence="1">Uncharacterized protein</fullName>
    </submittedName>
</protein>
<dbReference type="Proteomes" id="UP000092124">
    <property type="component" value="Unassembled WGS sequence"/>
</dbReference>
<name>A0A1A6GYA0_NEOLE</name>
<evidence type="ECO:0000313" key="1">
    <source>
        <dbReference type="EMBL" id="OBS71141.1"/>
    </source>
</evidence>
<sequence length="65" mass="7280">SKLIAGKIIRAIATTTATVVGLMCLELYKPNSVFPRFRMTEIVSHVSKQKLGHLVKTLVFELCYN</sequence>
<dbReference type="STRING" id="56216.A0A1A6GYA0"/>
<proteinExistence type="predicted"/>
<organism evidence="1 2">
    <name type="scientific">Neotoma lepida</name>
    <name type="common">Desert woodrat</name>
    <dbReference type="NCBI Taxonomy" id="56216"/>
    <lineage>
        <taxon>Eukaryota</taxon>
        <taxon>Metazoa</taxon>
        <taxon>Chordata</taxon>
        <taxon>Craniata</taxon>
        <taxon>Vertebrata</taxon>
        <taxon>Euteleostomi</taxon>
        <taxon>Mammalia</taxon>
        <taxon>Eutheria</taxon>
        <taxon>Euarchontoglires</taxon>
        <taxon>Glires</taxon>
        <taxon>Rodentia</taxon>
        <taxon>Myomorpha</taxon>
        <taxon>Muroidea</taxon>
        <taxon>Cricetidae</taxon>
        <taxon>Neotominae</taxon>
        <taxon>Neotoma</taxon>
    </lineage>
</organism>
<keyword evidence="2" id="KW-1185">Reference proteome</keyword>
<dbReference type="AlphaFoldDB" id="A0A1A6GYA0"/>
<accession>A0A1A6GYA0</accession>
<feature type="non-terminal residue" evidence="1">
    <location>
        <position position="1"/>
    </location>
</feature>
<reference evidence="1 2" key="1">
    <citation type="submission" date="2016-06" db="EMBL/GenBank/DDBJ databases">
        <title>The Draft Genome Sequence and Annotation of the Desert Woodrat Neotoma lepida.</title>
        <authorList>
            <person name="Campbell M."/>
            <person name="Oakeson K.F."/>
            <person name="Yandell M."/>
            <person name="Halpert J.R."/>
            <person name="Dearing D."/>
        </authorList>
    </citation>
    <scope>NUCLEOTIDE SEQUENCE [LARGE SCALE GENOMIC DNA]</scope>
    <source>
        <strain evidence="1">417</strain>
        <tissue evidence="1">Liver</tissue>
    </source>
</reference>
<evidence type="ECO:0000313" key="2">
    <source>
        <dbReference type="Proteomes" id="UP000092124"/>
    </source>
</evidence>
<comment type="caution">
    <text evidence="1">The sequence shown here is derived from an EMBL/GenBank/DDBJ whole genome shotgun (WGS) entry which is preliminary data.</text>
</comment>
<feature type="non-terminal residue" evidence="1">
    <location>
        <position position="65"/>
    </location>
</feature>
<dbReference type="Gene3D" id="3.40.50.720">
    <property type="entry name" value="NAD(P)-binding Rossmann-like Domain"/>
    <property type="match status" value="1"/>
</dbReference>